<dbReference type="GO" id="GO:0005261">
    <property type="term" value="F:monoatomic cation channel activity"/>
    <property type="evidence" value="ECO:0007669"/>
    <property type="project" value="TreeGrafter"/>
</dbReference>
<dbReference type="GO" id="GO:0071260">
    <property type="term" value="P:cellular response to mechanical stimulus"/>
    <property type="evidence" value="ECO:0007669"/>
    <property type="project" value="TreeGrafter"/>
</dbReference>
<accession>A0A177AQG0</accession>
<evidence type="ECO:0000313" key="4">
    <source>
        <dbReference type="Proteomes" id="UP000078046"/>
    </source>
</evidence>
<evidence type="ECO:0000313" key="3">
    <source>
        <dbReference type="EMBL" id="OAF64228.1"/>
    </source>
</evidence>
<dbReference type="InterPro" id="IPR056770">
    <property type="entry name" value="Piezo_THU9_anchor"/>
</dbReference>
<feature type="transmembrane region" description="Helical" evidence="1">
    <location>
        <begin position="123"/>
        <end position="144"/>
    </location>
</feature>
<comment type="caution">
    <text evidence="3">The sequence shown here is derived from an EMBL/GenBank/DDBJ whole genome shotgun (WGS) entry which is preliminary data.</text>
</comment>
<feature type="transmembrane region" description="Helical" evidence="1">
    <location>
        <begin position="164"/>
        <end position="186"/>
    </location>
</feature>
<feature type="domain" description="Piezo THU9 and anchor" evidence="2">
    <location>
        <begin position="122"/>
        <end position="359"/>
    </location>
</feature>
<dbReference type="GO" id="GO:0008381">
    <property type="term" value="F:mechanosensitive monoatomic ion channel activity"/>
    <property type="evidence" value="ECO:0007669"/>
    <property type="project" value="InterPro"/>
</dbReference>
<sequence length="541" mass="63746">MDFGLWKSATNKNYIKQIVDSPSNSSEKKKSKSSSNNLACWKVNKEDECQNENAHIAYIPEEGNVPIVPKVENETSSLKIGNEEKSDCARKSSIPSKIFAVRLSIVSSYKYWIHSEYALPRSYYVSMFFFEFICFLIIAFGYKSFQPKEDDFTDVKSIFTKNRIPWIFTFMLLTQFLFMIIDRIIYLKKSVQSKLVFHVIVVSIIHFWLFFYMEKITGQYFWHNSAAKMFYFFKCIYFYISCCQIRSKYPIRVIGHFLTKNYNYVTLYLYVIYRAIPFLTEIRNVMDWICTDTTLTISHWFILEDVHSLLFKTKCWRRYELEYCELRGIAKGKFTKWGQGLFFLLGMIIIIWLPLIIFSLPNNVYQPNPPIKCKIDIRIGEIQSIYTMESLSNDVINSRNINYNEIKSNKISKFRSSDITYMRMNPFSLSYCDVTPPMLKYLTDIFNSRNDTNINVIMHFYRKSGPILSDEIISNVFNTTLKYDSKERKLFQSMLQFISNSNSMSNSTIEPVTLINLIPNRLILPSKLNPIDLKLGNFSFQ</sequence>
<dbReference type="InterPro" id="IPR027272">
    <property type="entry name" value="Piezo"/>
</dbReference>
<feature type="transmembrane region" description="Helical" evidence="1">
    <location>
        <begin position="341"/>
        <end position="360"/>
    </location>
</feature>
<dbReference type="GO" id="GO:0042391">
    <property type="term" value="P:regulation of membrane potential"/>
    <property type="evidence" value="ECO:0007669"/>
    <property type="project" value="TreeGrafter"/>
</dbReference>
<feature type="transmembrane region" description="Helical" evidence="1">
    <location>
        <begin position="225"/>
        <end position="242"/>
    </location>
</feature>
<dbReference type="AlphaFoldDB" id="A0A177AQG0"/>
<dbReference type="OrthoDB" id="6286570at2759"/>
<dbReference type="GO" id="GO:0050982">
    <property type="term" value="P:detection of mechanical stimulus"/>
    <property type="evidence" value="ECO:0007669"/>
    <property type="project" value="TreeGrafter"/>
</dbReference>
<keyword evidence="1" id="KW-1133">Transmembrane helix</keyword>
<evidence type="ECO:0000256" key="1">
    <source>
        <dbReference type="SAM" id="Phobius"/>
    </source>
</evidence>
<proteinExistence type="predicted"/>
<dbReference type="Proteomes" id="UP000078046">
    <property type="component" value="Unassembled WGS sequence"/>
</dbReference>
<keyword evidence="4" id="KW-1185">Reference proteome</keyword>
<gene>
    <name evidence="3" type="ORF">A3Q56_08034</name>
</gene>
<protein>
    <recommendedName>
        <fullName evidence="2">Piezo THU9 and anchor domain-containing protein</fullName>
    </recommendedName>
</protein>
<name>A0A177AQG0_9BILA</name>
<organism evidence="3 4">
    <name type="scientific">Intoshia linei</name>
    <dbReference type="NCBI Taxonomy" id="1819745"/>
    <lineage>
        <taxon>Eukaryota</taxon>
        <taxon>Metazoa</taxon>
        <taxon>Spiralia</taxon>
        <taxon>Lophotrochozoa</taxon>
        <taxon>Mesozoa</taxon>
        <taxon>Orthonectida</taxon>
        <taxon>Rhopaluridae</taxon>
        <taxon>Intoshia</taxon>
    </lineage>
</organism>
<dbReference type="PANTHER" id="PTHR13167:SF25">
    <property type="entry name" value="PIEZO-TYPE MECHANOSENSITIVE ION CHANNEL COMPONENT"/>
    <property type="match status" value="1"/>
</dbReference>
<keyword evidence="1" id="KW-0812">Transmembrane</keyword>
<reference evidence="3 4" key="1">
    <citation type="submission" date="2016-04" db="EMBL/GenBank/DDBJ databases">
        <title>The genome of Intoshia linei affirms orthonectids as highly simplified spiralians.</title>
        <authorList>
            <person name="Mikhailov K.V."/>
            <person name="Slusarev G.S."/>
            <person name="Nikitin M.A."/>
            <person name="Logacheva M.D."/>
            <person name="Penin A."/>
            <person name="Aleoshin V."/>
            <person name="Panchin Y.V."/>
        </authorList>
    </citation>
    <scope>NUCLEOTIDE SEQUENCE [LARGE SCALE GENOMIC DNA]</scope>
    <source>
        <strain evidence="3">Intl2013</strain>
        <tissue evidence="3">Whole animal</tissue>
    </source>
</reference>
<dbReference type="EMBL" id="LWCA01002008">
    <property type="protein sequence ID" value="OAF64228.1"/>
    <property type="molecule type" value="Genomic_DNA"/>
</dbReference>
<dbReference type="GO" id="GO:0016020">
    <property type="term" value="C:membrane"/>
    <property type="evidence" value="ECO:0007669"/>
    <property type="project" value="InterPro"/>
</dbReference>
<dbReference type="Pfam" id="PF24874">
    <property type="entry name" value="Piezo_THU9_anchor"/>
    <property type="match status" value="1"/>
</dbReference>
<dbReference type="PANTHER" id="PTHR13167">
    <property type="entry name" value="PIEZO-TYPE MECHANOSENSITIVE ION CHANNEL COMPONENT"/>
    <property type="match status" value="1"/>
</dbReference>
<evidence type="ECO:0000259" key="2">
    <source>
        <dbReference type="Pfam" id="PF24874"/>
    </source>
</evidence>
<keyword evidence="1" id="KW-0472">Membrane</keyword>
<feature type="transmembrane region" description="Helical" evidence="1">
    <location>
        <begin position="195"/>
        <end position="213"/>
    </location>
</feature>